<gene>
    <name evidence="2" type="ORF">AMON00008_LOCUS35902</name>
</gene>
<evidence type="ECO:0000256" key="1">
    <source>
        <dbReference type="SAM" id="MobiDB-lite"/>
    </source>
</evidence>
<proteinExistence type="predicted"/>
<protein>
    <submittedName>
        <fullName evidence="2">Uncharacterized protein</fullName>
    </submittedName>
</protein>
<name>A0A7S4RIC0_9DINO</name>
<feature type="region of interest" description="Disordered" evidence="1">
    <location>
        <begin position="548"/>
        <end position="618"/>
    </location>
</feature>
<organism evidence="2">
    <name type="scientific">Alexandrium monilatum</name>
    <dbReference type="NCBI Taxonomy" id="311494"/>
    <lineage>
        <taxon>Eukaryota</taxon>
        <taxon>Sar</taxon>
        <taxon>Alveolata</taxon>
        <taxon>Dinophyceae</taxon>
        <taxon>Gonyaulacales</taxon>
        <taxon>Pyrocystaceae</taxon>
        <taxon>Alexandrium</taxon>
    </lineage>
</organism>
<dbReference type="AlphaFoldDB" id="A0A7S4RIC0"/>
<feature type="compositionally biased region" description="Polar residues" evidence="1">
    <location>
        <begin position="479"/>
        <end position="496"/>
    </location>
</feature>
<evidence type="ECO:0000313" key="2">
    <source>
        <dbReference type="EMBL" id="CAE4615447.1"/>
    </source>
</evidence>
<feature type="compositionally biased region" description="Basic and acidic residues" evidence="1">
    <location>
        <begin position="587"/>
        <end position="599"/>
    </location>
</feature>
<dbReference type="EMBL" id="HBNR01051297">
    <property type="protein sequence ID" value="CAE4615447.1"/>
    <property type="molecule type" value="Transcribed_RNA"/>
</dbReference>
<feature type="compositionally biased region" description="Low complexity" evidence="1">
    <location>
        <begin position="602"/>
        <end position="618"/>
    </location>
</feature>
<feature type="region of interest" description="Disordered" evidence="1">
    <location>
        <begin position="473"/>
        <end position="527"/>
    </location>
</feature>
<sequence length="618" mass="69225">MAGVAFLNHVPHYDVFGHHHHREPYRDKSHLLQEEIRHPKWLGPKPSVRTRSELQMARKRSTVPDPSYDFDGDGVVGQRDFFIGRSFDKDRDGRLTDAERAQAKQALANGFMDKHVVINEEKSRIQQRHGGLMDGEMMGGLMYPPHHNANIIPDVATQTALNLNRRAELKGAGTAFGERYAADCAPVLEPQPPNAFTEPRQCPISHIRERAEADHQASRVRAGLLPTNAPVNPERDVKEFGLDRVEEPFFGTRGQLMETRRALNKKDSEDMRMKGEENFVPGNVRRTQKDYLEFEFRRPRGESMTKTKLLDQRRQDKIEYDMANFKVPDLQQFPHFSDRPDVPFWKQGSAERAGQEPRALSRKSASEPVLKVTDVPFGYQEPERSSPIMSLTAGKPVDGSKYQCGSHTVKRWTTDMLERGQGRNKPRLFDNIQPMRIGPLDLMPLEITSSIECIRNAACKGREEERQRAAASPLRSLLFNDNTQLQPSSSGLNSRLGSKLGAGSQRDPGAETTKVTPGSALSRRAVATSDPVMRSTFNTVLSDKPREPRFFGSMTRPMSSTGVRCGGFQRFEPPPKQARGHKGGRGGRNEHGSKERARAENTAMSPATPGAAPTAQPL</sequence>
<accession>A0A7S4RIC0</accession>
<reference evidence="2" key="1">
    <citation type="submission" date="2021-01" db="EMBL/GenBank/DDBJ databases">
        <authorList>
            <person name="Corre E."/>
            <person name="Pelletier E."/>
            <person name="Niang G."/>
            <person name="Scheremetjew M."/>
            <person name="Finn R."/>
            <person name="Kale V."/>
            <person name="Holt S."/>
            <person name="Cochrane G."/>
            <person name="Meng A."/>
            <person name="Brown T."/>
            <person name="Cohen L."/>
        </authorList>
    </citation>
    <scope>NUCLEOTIDE SEQUENCE</scope>
    <source>
        <strain evidence="2">CCMP3105</strain>
    </source>
</reference>